<organism evidence="2 3">
    <name type="scientific">Nephila pilipes</name>
    <name type="common">Giant wood spider</name>
    <name type="synonym">Nephila maculata</name>
    <dbReference type="NCBI Taxonomy" id="299642"/>
    <lineage>
        <taxon>Eukaryota</taxon>
        <taxon>Metazoa</taxon>
        <taxon>Ecdysozoa</taxon>
        <taxon>Arthropoda</taxon>
        <taxon>Chelicerata</taxon>
        <taxon>Arachnida</taxon>
        <taxon>Araneae</taxon>
        <taxon>Araneomorphae</taxon>
        <taxon>Entelegynae</taxon>
        <taxon>Araneoidea</taxon>
        <taxon>Nephilidae</taxon>
        <taxon>Nephila</taxon>
    </lineage>
</organism>
<sequence>MLNSPTLFVGNNRELSSASLLPPSTRAKIEARRKKRKKISPSHREWEGFDFLPMRGAAGHACSDFKVISMTTSVLTLFEDRPVPLLGTFLGSPSKGEPVPQAPSRDGIRRQSSPWNSSGVS</sequence>
<keyword evidence="3" id="KW-1185">Reference proteome</keyword>
<comment type="caution">
    <text evidence="2">The sequence shown here is derived from an EMBL/GenBank/DDBJ whole genome shotgun (WGS) entry which is preliminary data.</text>
</comment>
<feature type="region of interest" description="Disordered" evidence="1">
    <location>
        <begin position="89"/>
        <end position="121"/>
    </location>
</feature>
<evidence type="ECO:0000313" key="2">
    <source>
        <dbReference type="EMBL" id="GFT90053.1"/>
    </source>
</evidence>
<protein>
    <submittedName>
        <fullName evidence="2">Uncharacterized protein</fullName>
    </submittedName>
</protein>
<dbReference type="EMBL" id="BMAW01073948">
    <property type="protein sequence ID" value="GFT90053.1"/>
    <property type="molecule type" value="Genomic_DNA"/>
</dbReference>
<name>A0A8X6U8S0_NEPPI</name>
<evidence type="ECO:0000256" key="1">
    <source>
        <dbReference type="SAM" id="MobiDB-lite"/>
    </source>
</evidence>
<accession>A0A8X6U8S0</accession>
<gene>
    <name evidence="2" type="ORF">NPIL_425511</name>
</gene>
<feature type="compositionally biased region" description="Polar residues" evidence="1">
    <location>
        <begin position="110"/>
        <end position="121"/>
    </location>
</feature>
<reference evidence="2" key="1">
    <citation type="submission" date="2020-08" db="EMBL/GenBank/DDBJ databases">
        <title>Multicomponent nature underlies the extraordinary mechanical properties of spider dragline silk.</title>
        <authorList>
            <person name="Kono N."/>
            <person name="Nakamura H."/>
            <person name="Mori M."/>
            <person name="Yoshida Y."/>
            <person name="Ohtoshi R."/>
            <person name="Malay A.D."/>
            <person name="Moran D.A.P."/>
            <person name="Tomita M."/>
            <person name="Numata K."/>
            <person name="Arakawa K."/>
        </authorList>
    </citation>
    <scope>NUCLEOTIDE SEQUENCE</scope>
</reference>
<proteinExistence type="predicted"/>
<dbReference type="AlphaFoldDB" id="A0A8X6U8S0"/>
<dbReference type="Proteomes" id="UP000887013">
    <property type="component" value="Unassembled WGS sequence"/>
</dbReference>
<evidence type="ECO:0000313" key="3">
    <source>
        <dbReference type="Proteomes" id="UP000887013"/>
    </source>
</evidence>